<dbReference type="InterPro" id="IPR013785">
    <property type="entry name" value="Aldolase_TIM"/>
</dbReference>
<keyword evidence="4" id="KW-0963">Cytoplasm</keyword>
<dbReference type="Pfam" id="PF00701">
    <property type="entry name" value="DHDPS"/>
    <property type="match status" value="1"/>
</dbReference>
<dbReference type="EC" id="4.3.3.7" evidence="3"/>
<evidence type="ECO:0000313" key="12">
    <source>
        <dbReference type="EMBL" id="GMI26469.1"/>
    </source>
</evidence>
<reference evidence="12 13" key="1">
    <citation type="journal article" date="2023" name="Commun. Biol.">
        <title>Genome analysis of Parmales, the sister group of diatoms, reveals the evolutionary specialization of diatoms from phago-mixotrophs to photoautotrophs.</title>
        <authorList>
            <person name="Ban H."/>
            <person name="Sato S."/>
            <person name="Yoshikawa S."/>
            <person name="Yamada K."/>
            <person name="Nakamura Y."/>
            <person name="Ichinomiya M."/>
            <person name="Sato N."/>
            <person name="Blanc-Mathieu R."/>
            <person name="Endo H."/>
            <person name="Kuwata A."/>
            <person name="Ogata H."/>
        </authorList>
    </citation>
    <scope>NUCLEOTIDE SEQUENCE [LARGE SCALE GENOMIC DNA]</scope>
</reference>
<comment type="similarity">
    <text evidence="11">Belongs to the DapA family.</text>
</comment>
<dbReference type="SMART" id="SM01130">
    <property type="entry name" value="DHDPS"/>
    <property type="match status" value="1"/>
</dbReference>
<dbReference type="PANTHER" id="PTHR12128:SF66">
    <property type="entry name" value="4-HYDROXY-2-OXOGLUTARATE ALDOLASE, MITOCHONDRIAL"/>
    <property type="match status" value="1"/>
</dbReference>
<evidence type="ECO:0000256" key="6">
    <source>
        <dbReference type="ARBA" id="ARBA00022915"/>
    </source>
</evidence>
<protein>
    <recommendedName>
        <fullName evidence="3">4-hydroxy-tetrahydrodipicolinate synthase</fullName>
        <ecNumber evidence="3">4.3.3.7</ecNumber>
    </recommendedName>
</protein>
<dbReference type="EMBL" id="BRYB01000258">
    <property type="protein sequence ID" value="GMI26469.1"/>
    <property type="molecule type" value="Genomic_DNA"/>
</dbReference>
<evidence type="ECO:0000256" key="3">
    <source>
        <dbReference type="ARBA" id="ARBA00012086"/>
    </source>
</evidence>
<dbReference type="NCBIfam" id="TIGR00674">
    <property type="entry name" value="dapA"/>
    <property type="match status" value="1"/>
</dbReference>
<evidence type="ECO:0000256" key="10">
    <source>
        <dbReference type="ARBA" id="ARBA00047836"/>
    </source>
</evidence>
<dbReference type="SUPFAM" id="SSF51569">
    <property type="entry name" value="Aldolase"/>
    <property type="match status" value="1"/>
</dbReference>
<dbReference type="PANTHER" id="PTHR12128">
    <property type="entry name" value="DIHYDRODIPICOLINATE SYNTHASE"/>
    <property type="match status" value="1"/>
</dbReference>
<dbReference type="HAMAP" id="MF_00418">
    <property type="entry name" value="DapA"/>
    <property type="match status" value="1"/>
</dbReference>
<dbReference type="InterPro" id="IPR005263">
    <property type="entry name" value="DapA"/>
</dbReference>
<keyword evidence="7" id="KW-0457">Lysine biosynthesis</keyword>
<comment type="catalytic activity">
    <reaction evidence="10">
        <text>L-aspartate 4-semialdehyde + pyruvate = (2S,4S)-4-hydroxy-2,3,4,5-tetrahydrodipicolinate + H2O + H(+)</text>
        <dbReference type="Rhea" id="RHEA:34171"/>
        <dbReference type="ChEBI" id="CHEBI:15361"/>
        <dbReference type="ChEBI" id="CHEBI:15377"/>
        <dbReference type="ChEBI" id="CHEBI:15378"/>
        <dbReference type="ChEBI" id="CHEBI:67139"/>
        <dbReference type="ChEBI" id="CHEBI:537519"/>
        <dbReference type="EC" id="4.3.3.7"/>
    </reaction>
</comment>
<dbReference type="PRINTS" id="PR00146">
    <property type="entry name" value="DHPICSNTHASE"/>
</dbReference>
<evidence type="ECO:0000256" key="4">
    <source>
        <dbReference type="ARBA" id="ARBA00022490"/>
    </source>
</evidence>
<organism evidence="12 13">
    <name type="scientific">Tetraparma gracilis</name>
    <dbReference type="NCBI Taxonomy" id="2962635"/>
    <lineage>
        <taxon>Eukaryota</taxon>
        <taxon>Sar</taxon>
        <taxon>Stramenopiles</taxon>
        <taxon>Ochrophyta</taxon>
        <taxon>Bolidophyceae</taxon>
        <taxon>Parmales</taxon>
        <taxon>Triparmaceae</taxon>
        <taxon>Tetraparma</taxon>
    </lineage>
</organism>
<evidence type="ECO:0000256" key="9">
    <source>
        <dbReference type="ARBA" id="ARBA00023270"/>
    </source>
</evidence>
<keyword evidence="9" id="KW-0704">Schiff base</keyword>
<accession>A0ABQ6MI61</accession>
<dbReference type="PIRSF" id="PIRSF001365">
    <property type="entry name" value="DHDPS"/>
    <property type="match status" value="1"/>
</dbReference>
<name>A0ABQ6MI61_9STRA</name>
<dbReference type="CDD" id="cd00950">
    <property type="entry name" value="DHDPS"/>
    <property type="match status" value="1"/>
</dbReference>
<keyword evidence="13" id="KW-1185">Reference proteome</keyword>
<evidence type="ECO:0000256" key="5">
    <source>
        <dbReference type="ARBA" id="ARBA00022605"/>
    </source>
</evidence>
<keyword evidence="5" id="KW-0028">Amino-acid biosynthesis</keyword>
<gene>
    <name evidence="12" type="ORF">TeGR_g9178</name>
</gene>
<dbReference type="Gene3D" id="3.20.20.70">
    <property type="entry name" value="Aldolase class I"/>
    <property type="match status" value="1"/>
</dbReference>
<proteinExistence type="inferred from homology"/>
<dbReference type="InterPro" id="IPR002220">
    <property type="entry name" value="DapA-like"/>
</dbReference>
<comment type="caution">
    <text evidence="12">The sequence shown here is derived from an EMBL/GenBank/DDBJ whole genome shotgun (WGS) entry which is preliminary data.</text>
</comment>
<evidence type="ECO:0000313" key="13">
    <source>
        <dbReference type="Proteomes" id="UP001165060"/>
    </source>
</evidence>
<evidence type="ECO:0000256" key="8">
    <source>
        <dbReference type="ARBA" id="ARBA00023239"/>
    </source>
</evidence>
<evidence type="ECO:0000256" key="1">
    <source>
        <dbReference type="ARBA" id="ARBA00003294"/>
    </source>
</evidence>
<comment type="pathway">
    <text evidence="2">Amino-acid biosynthesis; L-lysine biosynthesis via DAP pathway; (S)-tetrahydrodipicolinate from L-aspartate: step 3/4.</text>
</comment>
<evidence type="ECO:0000256" key="2">
    <source>
        <dbReference type="ARBA" id="ARBA00005120"/>
    </source>
</evidence>
<sequence length="308" mass="32593">MPPPSSLPTALPALVPGSTVALVTPMLPTGALDLPAYSSLLEWHMEQGTDGLCVLGTTGEAATMSMEERREVLEVTQELCQGKIPYMVGCGAIDPNVVVEYCEQALSFGADAALIVTPFYLKPTPRGLVAHYSHIASKVPSLPVVLYNVPGRTCCDMTAAAAKQVYDACPPGYIVGMKEATGDVSRVADYRALLPPDFLLWSGDDATGAEFVLKGGDGVISVTSNVAPKLQSEIMKAANAGDADKVKELNKPLVRLHDDIFVQPNPIPAKYALERMGRAKAGIRTPLHPLDEDLRAVVDAALGEAGLI</sequence>
<dbReference type="Proteomes" id="UP001165060">
    <property type="component" value="Unassembled WGS sequence"/>
</dbReference>
<evidence type="ECO:0000256" key="7">
    <source>
        <dbReference type="ARBA" id="ARBA00023154"/>
    </source>
</evidence>
<keyword evidence="8 11" id="KW-0456">Lyase</keyword>
<evidence type="ECO:0000256" key="11">
    <source>
        <dbReference type="PIRNR" id="PIRNR001365"/>
    </source>
</evidence>
<keyword evidence="6" id="KW-0220">Diaminopimelate biosynthesis</keyword>
<comment type="function">
    <text evidence="1">Catalyzes the condensation of (S)-aspartate-beta-semialdehyde [(S)-ASA] and pyruvate to 4-hydroxy-tetrahydrodipicolinate (HTPA).</text>
</comment>